<proteinExistence type="predicted"/>
<dbReference type="GO" id="GO:0031419">
    <property type="term" value="F:cobalamin binding"/>
    <property type="evidence" value="ECO:0007669"/>
    <property type="project" value="InterPro"/>
</dbReference>
<accession>A0A537LN91</accession>
<keyword evidence="1" id="KW-0413">Isomerase</keyword>
<reference evidence="3 4" key="1">
    <citation type="journal article" date="2019" name="Nat. Microbiol.">
        <title>Mediterranean grassland soil C-N compound turnover is dependent on rainfall and depth, and is mediated by genomically divergent microorganisms.</title>
        <authorList>
            <person name="Diamond S."/>
            <person name="Andeer P.F."/>
            <person name="Li Z."/>
            <person name="Crits-Christoph A."/>
            <person name="Burstein D."/>
            <person name="Anantharaman K."/>
            <person name="Lane K.R."/>
            <person name="Thomas B.C."/>
            <person name="Pan C."/>
            <person name="Northen T.R."/>
            <person name="Banfield J.F."/>
        </authorList>
    </citation>
    <scope>NUCLEOTIDE SEQUENCE [LARGE SCALE GENOMIC DNA]</scope>
    <source>
        <strain evidence="3">NP_5</strain>
    </source>
</reference>
<gene>
    <name evidence="3" type="ORF">E6H02_09055</name>
</gene>
<dbReference type="InterPro" id="IPR016176">
    <property type="entry name" value="Cbl-dep_enz_cat"/>
</dbReference>
<evidence type="ECO:0000259" key="2">
    <source>
        <dbReference type="Pfam" id="PF01642"/>
    </source>
</evidence>
<comment type="caution">
    <text evidence="3">The sequence shown here is derived from an EMBL/GenBank/DDBJ whole genome shotgun (WGS) entry which is preliminary data.</text>
</comment>
<dbReference type="Pfam" id="PF01642">
    <property type="entry name" value="MM_CoA_mutase"/>
    <property type="match status" value="1"/>
</dbReference>
<dbReference type="PANTHER" id="PTHR48101">
    <property type="entry name" value="METHYLMALONYL-COA MUTASE, MITOCHONDRIAL-RELATED"/>
    <property type="match status" value="1"/>
</dbReference>
<evidence type="ECO:0000256" key="1">
    <source>
        <dbReference type="ARBA" id="ARBA00023235"/>
    </source>
</evidence>
<dbReference type="EMBL" id="VBAM01000349">
    <property type="protein sequence ID" value="TMJ09420.1"/>
    <property type="molecule type" value="Genomic_DNA"/>
</dbReference>
<name>A0A537LN91_9BACT</name>
<organism evidence="3 4">
    <name type="scientific">Candidatus Segetimicrobium genomatis</name>
    <dbReference type="NCBI Taxonomy" id="2569760"/>
    <lineage>
        <taxon>Bacteria</taxon>
        <taxon>Bacillati</taxon>
        <taxon>Candidatus Sysuimicrobiota</taxon>
        <taxon>Candidatus Sysuimicrobiia</taxon>
        <taxon>Candidatus Sysuimicrobiales</taxon>
        <taxon>Candidatus Segetimicrobiaceae</taxon>
        <taxon>Candidatus Segetimicrobium</taxon>
    </lineage>
</organism>
<dbReference type="AlphaFoldDB" id="A0A537LN91"/>
<dbReference type="GO" id="GO:0004494">
    <property type="term" value="F:methylmalonyl-CoA mutase activity"/>
    <property type="evidence" value="ECO:0007669"/>
    <property type="project" value="InterPro"/>
</dbReference>
<protein>
    <submittedName>
        <fullName evidence="3">Methylmalonyl-CoA mutase</fullName>
    </submittedName>
</protein>
<dbReference type="NCBIfam" id="TIGR00641">
    <property type="entry name" value="acid_CoA_mut_N"/>
    <property type="match status" value="1"/>
</dbReference>
<dbReference type="InterPro" id="IPR006099">
    <property type="entry name" value="MeMalonylCoA_mutase_a/b_cat"/>
</dbReference>
<dbReference type="Proteomes" id="UP000320393">
    <property type="component" value="Unassembled WGS sequence"/>
</dbReference>
<feature type="domain" description="Methylmalonyl-CoA mutase alpha/beta chain catalytic" evidence="2">
    <location>
        <begin position="44"/>
        <end position="559"/>
    </location>
</feature>
<evidence type="ECO:0000313" key="4">
    <source>
        <dbReference type="Proteomes" id="UP000320393"/>
    </source>
</evidence>
<sequence length="567" mass="62645">MATTERRSHSPDPALADARAEWTARELGQSLAQRPERRDRFESLSGLPVERVYGPDDVAGCDYLRDIGFPGRYPYTRGPYPTMYRSRPWTMRQIAGFGTAGDTNARLKYLIAQGQTGISIDFDMPTLMGVDSDDPRARGEVGREGVAVDTVDDLDGILEGIDIGRISVSMTINPTAWILFAMYLVIADRRGIPRDALSGTVQADILKEYIAQKEWLYPIPAGMRIVRDLIIYSVRHLPHYNPINISGYHIREAGATAVQEAAFTLANGIAYVDEVSRKGLSVDEFAPRLAFYFIAERDFFEEVAKFRAARRVWARLMRERFGAQKPESMRLRFHCQTAGSSLTAKEPLNNVARTALQALSAVLGGAQSLHANGMDEALAIPSELAMKVALRTQQIILDETGVANTIDPLAGSYFAESLTDRVEDGIWAYLRRIDELGGAVEAAKRNFFQAELADTAYGYQRRKERGDLVVVGVNKHKDAGGSPEIPFTLHEVDPGAEAQQQARLARVKRGRDSSKVERCLAELADVARGDDNLIPPTIEAVKAYATAGEIVKALRAVFGTYVEDPVF</sequence>
<dbReference type="SUPFAM" id="SSF51703">
    <property type="entry name" value="Cobalamin (vitamin B12)-dependent enzymes"/>
    <property type="match status" value="1"/>
</dbReference>
<dbReference type="PANTHER" id="PTHR48101:SF1">
    <property type="entry name" value="METHYLMALONYL-COA MUTASE, LARGE SUBUNIT"/>
    <property type="match status" value="1"/>
</dbReference>
<dbReference type="InterPro" id="IPR006098">
    <property type="entry name" value="MMCoA_mutase_a_cat"/>
</dbReference>
<evidence type="ECO:0000313" key="3">
    <source>
        <dbReference type="EMBL" id="TMJ09420.1"/>
    </source>
</evidence>
<dbReference type="Gene3D" id="3.20.20.240">
    <property type="entry name" value="Methylmalonyl-CoA mutase"/>
    <property type="match status" value="1"/>
</dbReference>